<protein>
    <submittedName>
        <fullName evidence="2">Uncharacterized protein</fullName>
    </submittedName>
</protein>
<reference evidence="2 3" key="1">
    <citation type="submission" date="2024-10" db="EMBL/GenBank/DDBJ databases">
        <authorList>
            <person name="Kim D."/>
        </authorList>
    </citation>
    <scope>NUCLEOTIDE SEQUENCE [LARGE SCALE GENOMIC DNA]</scope>
    <source>
        <strain evidence="2">BH-2024</strain>
    </source>
</reference>
<dbReference type="AlphaFoldDB" id="A0ABD2JZR5"/>
<organism evidence="2 3">
    <name type="scientific">Heterodera trifolii</name>
    <dbReference type="NCBI Taxonomy" id="157864"/>
    <lineage>
        <taxon>Eukaryota</taxon>
        <taxon>Metazoa</taxon>
        <taxon>Ecdysozoa</taxon>
        <taxon>Nematoda</taxon>
        <taxon>Chromadorea</taxon>
        <taxon>Rhabditida</taxon>
        <taxon>Tylenchina</taxon>
        <taxon>Tylenchomorpha</taxon>
        <taxon>Tylenchoidea</taxon>
        <taxon>Heteroderidae</taxon>
        <taxon>Heteroderinae</taxon>
        <taxon>Heterodera</taxon>
    </lineage>
</organism>
<name>A0ABD2JZR5_9BILA</name>
<keyword evidence="3" id="KW-1185">Reference proteome</keyword>
<feature type="compositionally biased region" description="Polar residues" evidence="1">
    <location>
        <begin position="121"/>
        <end position="141"/>
    </location>
</feature>
<feature type="compositionally biased region" description="Basic residues" evidence="1">
    <location>
        <begin position="86"/>
        <end position="104"/>
    </location>
</feature>
<evidence type="ECO:0000313" key="3">
    <source>
        <dbReference type="Proteomes" id="UP001620626"/>
    </source>
</evidence>
<proteinExistence type="predicted"/>
<feature type="region of interest" description="Disordered" evidence="1">
    <location>
        <begin position="67"/>
        <end position="141"/>
    </location>
</feature>
<accession>A0ABD2JZR5</accession>
<sequence length="205" mass="22940">MSHHTQIQQYFCPSSAPAVTYYNYGNITNIEHTPQQAVPQGFQQLTAPAYTVAQYWHDVPSQNGGYQMPQNNGHHAAAYSSGGHPKMGKHKGIGKRFHPQKHQQRASAPHGIRRNGKDSAGATTKQQQANADDTDHQQPSAAQAEQIVDLLSKLLAEFTHFSANLLLRCKRIGRKFNALSNERINWESGGKREAKRKAKSHWENH</sequence>
<evidence type="ECO:0000256" key="1">
    <source>
        <dbReference type="SAM" id="MobiDB-lite"/>
    </source>
</evidence>
<dbReference type="EMBL" id="JBICBT010000871">
    <property type="protein sequence ID" value="KAL3096140.1"/>
    <property type="molecule type" value="Genomic_DNA"/>
</dbReference>
<dbReference type="Proteomes" id="UP001620626">
    <property type="component" value="Unassembled WGS sequence"/>
</dbReference>
<comment type="caution">
    <text evidence="2">The sequence shown here is derived from an EMBL/GenBank/DDBJ whole genome shotgun (WGS) entry which is preliminary data.</text>
</comment>
<gene>
    <name evidence="2" type="ORF">niasHT_020675</name>
</gene>
<evidence type="ECO:0000313" key="2">
    <source>
        <dbReference type="EMBL" id="KAL3096140.1"/>
    </source>
</evidence>